<sequence length="305" mass="32960">MADPLSVAGLATGVVSLGLQVYGGITSYLDALKCRKEDIASARQQVECLDKALQVVKTSLPQLQQEHQAPTAAVRGCLDSCSRELKGLQTLIAELAGPDKATSGGKEKVQAFSKKLRYPFNRPKIELLEMRLRNANSTLQLALQALGISMSRAGTEKLAVLESTSHSLSAGISVVQTELAAIGTPVREIYAGLPRFQGIQAQLDRIETGQTELAAIGTPVREIHASLPRFQEQLDRVETMLMQLTIGKPAGSVTPQQDELRITHRVATGRLIAKPSALREICDASGAVSSLERNGHDRDQFWNKS</sequence>
<dbReference type="AlphaFoldDB" id="A0A3S4D4V8"/>
<evidence type="ECO:0000313" key="2">
    <source>
        <dbReference type="Proteomes" id="UP000289323"/>
    </source>
</evidence>
<proteinExistence type="predicted"/>
<dbReference type="Proteomes" id="UP000289323">
    <property type="component" value="Unassembled WGS sequence"/>
</dbReference>
<name>A0A3S4D4V8_9PEZI</name>
<protein>
    <submittedName>
        <fullName evidence="1">794bafc2-1224-4cf0-bb17-358f2078652c</fullName>
    </submittedName>
</protein>
<reference evidence="1 2" key="1">
    <citation type="submission" date="2018-04" db="EMBL/GenBank/DDBJ databases">
        <authorList>
            <person name="Huttner S."/>
            <person name="Dainat J."/>
        </authorList>
    </citation>
    <scope>NUCLEOTIDE SEQUENCE [LARGE SCALE GENOMIC DNA]</scope>
</reference>
<accession>A0A3S4D4V8</accession>
<gene>
    <name evidence="1" type="ORF">TT172_LOCUS5083</name>
</gene>
<dbReference type="EMBL" id="OUUZ01000009">
    <property type="protein sequence ID" value="SPQ22664.1"/>
    <property type="molecule type" value="Genomic_DNA"/>
</dbReference>
<evidence type="ECO:0000313" key="1">
    <source>
        <dbReference type="EMBL" id="SPQ22664.1"/>
    </source>
</evidence>
<organism evidence="1 2">
    <name type="scientific">Thermothielavioides terrestris</name>
    <dbReference type="NCBI Taxonomy" id="2587410"/>
    <lineage>
        <taxon>Eukaryota</taxon>
        <taxon>Fungi</taxon>
        <taxon>Dikarya</taxon>
        <taxon>Ascomycota</taxon>
        <taxon>Pezizomycotina</taxon>
        <taxon>Sordariomycetes</taxon>
        <taxon>Sordariomycetidae</taxon>
        <taxon>Sordariales</taxon>
        <taxon>Chaetomiaceae</taxon>
        <taxon>Thermothielavioides</taxon>
    </lineage>
</organism>